<dbReference type="PANTHER" id="PTHR43855">
    <property type="entry name" value="THIOSULFATE SULFURTRANSFERASE"/>
    <property type="match status" value="1"/>
</dbReference>
<dbReference type="InterPro" id="IPR001307">
    <property type="entry name" value="Thiosulphate_STrfase_CS"/>
</dbReference>
<dbReference type="Gene3D" id="3.40.250.10">
    <property type="entry name" value="Rhodanese-like domain"/>
    <property type="match status" value="2"/>
</dbReference>
<keyword evidence="3" id="KW-0732">Signal</keyword>
<protein>
    <recommendedName>
        <fullName evidence="2">Sulfurtransferase</fullName>
    </recommendedName>
</protein>
<evidence type="ECO:0000313" key="6">
    <source>
        <dbReference type="Proteomes" id="UP000283474"/>
    </source>
</evidence>
<dbReference type="InterPro" id="IPR036873">
    <property type="entry name" value="Rhodanese-like_dom_sf"/>
</dbReference>
<dbReference type="PROSITE" id="PS00683">
    <property type="entry name" value="RHODANESE_2"/>
    <property type="match status" value="1"/>
</dbReference>
<dbReference type="InterPro" id="IPR051126">
    <property type="entry name" value="Thiosulfate_sulfurtransferase"/>
</dbReference>
<organism evidence="5 6">
    <name type="scientific">Pollutimonas thiosulfatoxidans</name>
    <dbReference type="NCBI Taxonomy" id="2028345"/>
    <lineage>
        <taxon>Bacteria</taxon>
        <taxon>Pseudomonadati</taxon>
        <taxon>Pseudomonadota</taxon>
        <taxon>Betaproteobacteria</taxon>
        <taxon>Burkholderiales</taxon>
        <taxon>Alcaligenaceae</taxon>
        <taxon>Pollutimonas</taxon>
    </lineage>
</organism>
<dbReference type="CDD" id="cd01448">
    <property type="entry name" value="TST_Repeat_1"/>
    <property type="match status" value="1"/>
</dbReference>
<dbReference type="AlphaFoldDB" id="A0A410GDK3"/>
<dbReference type="EMBL" id="CP022987">
    <property type="protein sequence ID" value="QAA94354.1"/>
    <property type="molecule type" value="Genomic_DNA"/>
</dbReference>
<feature type="chain" id="PRO_5019487690" description="Sulfurtransferase" evidence="3">
    <location>
        <begin position="26"/>
        <end position="309"/>
    </location>
</feature>
<evidence type="ECO:0000256" key="3">
    <source>
        <dbReference type="SAM" id="SignalP"/>
    </source>
</evidence>
<evidence type="ECO:0000256" key="1">
    <source>
        <dbReference type="ARBA" id="ARBA00022737"/>
    </source>
</evidence>
<keyword evidence="1" id="KW-0677">Repeat</keyword>
<evidence type="ECO:0000313" key="5">
    <source>
        <dbReference type="EMBL" id="QAA94354.1"/>
    </source>
</evidence>
<keyword evidence="2 5" id="KW-0808">Transferase</keyword>
<dbReference type="GO" id="GO:0004792">
    <property type="term" value="F:thiosulfate-cyanide sulfurtransferase activity"/>
    <property type="evidence" value="ECO:0007669"/>
    <property type="project" value="InterPro"/>
</dbReference>
<gene>
    <name evidence="5" type="ORF">CKA81_11300</name>
</gene>
<evidence type="ECO:0000256" key="2">
    <source>
        <dbReference type="RuleBase" id="RU000507"/>
    </source>
</evidence>
<dbReference type="RefSeq" id="WP_128355367.1">
    <property type="nucleotide sequence ID" value="NZ_CP022987.1"/>
</dbReference>
<feature type="domain" description="Rhodanese" evidence="4">
    <location>
        <begin position="181"/>
        <end position="299"/>
    </location>
</feature>
<proteinExistence type="predicted"/>
<dbReference type="CDD" id="cd01449">
    <property type="entry name" value="TST_Repeat_2"/>
    <property type="match status" value="1"/>
</dbReference>
<accession>A0A410GDK3</accession>
<dbReference type="Proteomes" id="UP000283474">
    <property type="component" value="Chromosome"/>
</dbReference>
<dbReference type="PROSITE" id="PS50206">
    <property type="entry name" value="RHODANESE_3"/>
    <property type="match status" value="2"/>
</dbReference>
<dbReference type="SUPFAM" id="SSF52821">
    <property type="entry name" value="Rhodanese/Cell cycle control phosphatase"/>
    <property type="match status" value="2"/>
</dbReference>
<reference evidence="5 6" key="1">
    <citation type="submission" date="2017-08" db="EMBL/GenBank/DDBJ databases">
        <authorList>
            <person name="Park S.-J."/>
            <person name="Kim H."/>
        </authorList>
    </citation>
    <scope>NUCLEOTIDE SEQUENCE [LARGE SCALE GENOMIC DNA]</scope>
    <source>
        <strain evidence="6">ye3</strain>
    </source>
</reference>
<evidence type="ECO:0000259" key="4">
    <source>
        <dbReference type="PROSITE" id="PS50206"/>
    </source>
</evidence>
<dbReference type="Pfam" id="PF00581">
    <property type="entry name" value="Rhodanese"/>
    <property type="match status" value="2"/>
</dbReference>
<sequence length="309" mass="33486">MSFYKKMAGVLAASLTLLVGGAVHAAASDVLVSTDWLEKNLADPKVRVVEVSVNPGLYERGHIQGAVNFNWHTDLVNTVERDIVGQDAFQNLLRNAGISNDTVTVLYGDTNNWFAAWGAWVFDIYGVNNVKLLDGGRKKWEAEGRPLTITPATPAAGNIVVQAADESLRARLTDVVAVAKKEQDAVLVDIRSADEYNGKIFAPSGVQELSIRAGHIPGAVNVTWSKLVAEDGTFKPVEELKKLYADVGVDGSKPVITYCRIGERSSHSWFALKKLLGYDVRNYDGSWTEYGNAVGVPITNPAGTVWGNI</sequence>
<feature type="signal peptide" evidence="3">
    <location>
        <begin position="1"/>
        <end position="25"/>
    </location>
</feature>
<dbReference type="PANTHER" id="PTHR43855:SF1">
    <property type="entry name" value="THIOSULFATE SULFURTRANSFERASE"/>
    <property type="match status" value="1"/>
</dbReference>
<dbReference type="SMART" id="SM00450">
    <property type="entry name" value="RHOD"/>
    <property type="match status" value="2"/>
</dbReference>
<keyword evidence="6" id="KW-1185">Reference proteome</keyword>
<feature type="domain" description="Rhodanese" evidence="4">
    <location>
        <begin position="42"/>
        <end position="149"/>
    </location>
</feature>
<dbReference type="OrthoDB" id="9781034at2"/>
<dbReference type="KEGG" id="pus:CKA81_11300"/>
<name>A0A410GDK3_9BURK</name>
<dbReference type="InterPro" id="IPR001763">
    <property type="entry name" value="Rhodanese-like_dom"/>
</dbReference>